<evidence type="ECO:0000256" key="3">
    <source>
        <dbReference type="ARBA" id="ARBA00022692"/>
    </source>
</evidence>
<evidence type="ECO:0000313" key="11">
    <source>
        <dbReference type="Proteomes" id="UP000736164"/>
    </source>
</evidence>
<accession>A0A8J7P1H6</accession>
<evidence type="ECO:0000256" key="7">
    <source>
        <dbReference type="ARBA" id="ARBA00023242"/>
    </source>
</evidence>
<feature type="transmembrane region" description="Helical" evidence="8">
    <location>
        <begin position="174"/>
        <end position="196"/>
    </location>
</feature>
<organism evidence="10 11">
    <name type="scientific">Atractosteus spatula</name>
    <name type="common">Alligator gar</name>
    <name type="synonym">Lepisosteus spatula</name>
    <dbReference type="NCBI Taxonomy" id="7917"/>
    <lineage>
        <taxon>Eukaryota</taxon>
        <taxon>Metazoa</taxon>
        <taxon>Chordata</taxon>
        <taxon>Craniata</taxon>
        <taxon>Vertebrata</taxon>
        <taxon>Euteleostomi</taxon>
        <taxon>Actinopterygii</taxon>
        <taxon>Neopterygii</taxon>
        <taxon>Holostei</taxon>
        <taxon>Semionotiformes</taxon>
        <taxon>Lepisosteidae</taxon>
        <taxon>Atractosteus</taxon>
    </lineage>
</organism>
<dbReference type="Pfam" id="PF10225">
    <property type="entry name" value="NEMP"/>
    <property type="match status" value="1"/>
</dbReference>
<sequence>MNIHILKTNILTLGLLLAFCMVAKTTQITTNKDCISVSENDKILGNNNQCFCYRLQTEIGWNIWSTFQVVNVTGDDGVHIVFPLERNLNDSLAIFGFLRSSLNHYWPFFKTQNEKWMDIALVDEEVCFLVKSVNPQVQYYLHVTERKFNKYQFSLFCCGAILYYLAGALCRSTIFYYCVGLCLGILSISVLTVFMLERFVPKGIFVFFFCVSSALTFFGIQHLVIHWNYIIPFYWRYVGGYVLFSSFLSFAICYKHGPIMNEVSLTFLTWTLQAVAMILMYKGITHPPAMYAVFAILVTMKILPFAKLTVISIFRKIWCLLRNPFGCSSQEKAQYRFLTEEEYREQGEIYTRTCLDELREHCRKPGYSAWETVLKLRSPQRFADFLMSGLHVTTEEFQTHEHQYGVGGAYFENIIFSAGKGNMPTPECNSSHLSRDISEDELEYYEPSGNLVQEGQVQQPEDLELF</sequence>
<feature type="non-terminal residue" evidence="10">
    <location>
        <position position="1"/>
    </location>
</feature>
<dbReference type="AlphaFoldDB" id="A0A8J7P1H6"/>
<dbReference type="PANTHER" id="PTHR13598:SF5">
    <property type="entry name" value="NUCLEAR ENVELOPE INTEGRAL MEMBRANE PROTEIN 2"/>
    <property type="match status" value="1"/>
</dbReference>
<feature type="chain" id="PRO_5035190549" evidence="9">
    <location>
        <begin position="26"/>
        <end position="466"/>
    </location>
</feature>
<evidence type="ECO:0000256" key="5">
    <source>
        <dbReference type="ARBA" id="ARBA00022989"/>
    </source>
</evidence>
<keyword evidence="11" id="KW-1185">Reference proteome</keyword>
<dbReference type="EMBL" id="JAAWVO010066843">
    <property type="protein sequence ID" value="MBN3323684.1"/>
    <property type="molecule type" value="Genomic_DNA"/>
</dbReference>
<keyword evidence="7" id="KW-0539">Nucleus</keyword>
<evidence type="ECO:0000313" key="10">
    <source>
        <dbReference type="EMBL" id="MBN3323684.1"/>
    </source>
</evidence>
<evidence type="ECO:0000256" key="9">
    <source>
        <dbReference type="SAM" id="SignalP"/>
    </source>
</evidence>
<feature type="transmembrane region" description="Helical" evidence="8">
    <location>
        <begin position="233"/>
        <end position="253"/>
    </location>
</feature>
<dbReference type="Proteomes" id="UP000736164">
    <property type="component" value="Unassembled WGS sequence"/>
</dbReference>
<feature type="signal peptide" evidence="9">
    <location>
        <begin position="1"/>
        <end position="25"/>
    </location>
</feature>
<evidence type="ECO:0000256" key="4">
    <source>
        <dbReference type="ARBA" id="ARBA00022729"/>
    </source>
</evidence>
<comment type="subcellular location">
    <subcellularLocation>
        <location evidence="1">Nucleus inner membrane</location>
        <topology evidence="1">Multi-pass membrane protein</topology>
        <orientation evidence="1">Nucleoplasmic side</orientation>
    </subcellularLocation>
</comment>
<protein>
    <submittedName>
        <fullName evidence="10">NEMP2 protein</fullName>
    </submittedName>
</protein>
<evidence type="ECO:0000256" key="8">
    <source>
        <dbReference type="SAM" id="Phobius"/>
    </source>
</evidence>
<proteinExistence type="inferred from homology"/>
<feature type="transmembrane region" description="Helical" evidence="8">
    <location>
        <begin position="203"/>
        <end position="227"/>
    </location>
</feature>
<keyword evidence="4 9" id="KW-0732">Signal</keyword>
<dbReference type="InterPro" id="IPR019358">
    <property type="entry name" value="NEMP_fam"/>
</dbReference>
<feature type="non-terminal residue" evidence="10">
    <location>
        <position position="466"/>
    </location>
</feature>
<feature type="transmembrane region" description="Helical" evidence="8">
    <location>
        <begin position="290"/>
        <end position="314"/>
    </location>
</feature>
<dbReference type="GO" id="GO:0005637">
    <property type="term" value="C:nuclear inner membrane"/>
    <property type="evidence" value="ECO:0007669"/>
    <property type="project" value="UniProtKB-SubCell"/>
</dbReference>
<comment type="caution">
    <text evidence="10">The sequence shown here is derived from an EMBL/GenBank/DDBJ whole genome shotgun (WGS) entry which is preliminary data.</text>
</comment>
<dbReference type="PANTHER" id="PTHR13598">
    <property type="entry name" value="AT07567P-RELATED"/>
    <property type="match status" value="1"/>
</dbReference>
<comment type="similarity">
    <text evidence="2">Belongs to the NEMP family.</text>
</comment>
<keyword evidence="6 8" id="KW-0472">Membrane</keyword>
<evidence type="ECO:0000256" key="1">
    <source>
        <dbReference type="ARBA" id="ARBA00004575"/>
    </source>
</evidence>
<keyword evidence="5 8" id="KW-1133">Transmembrane helix</keyword>
<evidence type="ECO:0000256" key="6">
    <source>
        <dbReference type="ARBA" id="ARBA00023136"/>
    </source>
</evidence>
<feature type="transmembrane region" description="Helical" evidence="8">
    <location>
        <begin position="265"/>
        <end position="284"/>
    </location>
</feature>
<gene>
    <name evidence="10" type="primary">Nemp2</name>
    <name evidence="10" type="ORF">GTO95_0017790</name>
</gene>
<name>A0A8J7P1H6_ATRSP</name>
<reference evidence="10" key="1">
    <citation type="journal article" date="2021" name="Cell">
        <title>Tracing the genetic footprints of vertebrate landing in non-teleost ray-finned fishes.</title>
        <authorList>
            <person name="Bi X."/>
            <person name="Wang K."/>
            <person name="Yang L."/>
            <person name="Pan H."/>
            <person name="Jiang H."/>
            <person name="Wei Q."/>
            <person name="Fang M."/>
            <person name="Yu H."/>
            <person name="Zhu C."/>
            <person name="Cai Y."/>
            <person name="He Y."/>
            <person name="Gan X."/>
            <person name="Zeng H."/>
            <person name="Yu D."/>
            <person name="Zhu Y."/>
            <person name="Jiang H."/>
            <person name="Qiu Q."/>
            <person name="Yang H."/>
            <person name="Zhang Y.E."/>
            <person name="Wang W."/>
            <person name="Zhu M."/>
            <person name="He S."/>
            <person name="Zhang G."/>
        </authorList>
    </citation>
    <scope>NUCLEOTIDE SEQUENCE</scope>
    <source>
        <strain evidence="10">Allg_001</strain>
    </source>
</reference>
<evidence type="ECO:0000256" key="2">
    <source>
        <dbReference type="ARBA" id="ARBA00005748"/>
    </source>
</evidence>
<keyword evidence="3 8" id="KW-0812">Transmembrane</keyword>